<evidence type="ECO:0000313" key="1">
    <source>
        <dbReference type="EMBL" id="KAF2126701.1"/>
    </source>
</evidence>
<evidence type="ECO:0000313" key="2">
    <source>
        <dbReference type="Proteomes" id="UP000799771"/>
    </source>
</evidence>
<gene>
    <name evidence="1" type="ORF">P153DRAFT_68283</name>
</gene>
<name>A0A6A6A7R9_9PLEO</name>
<dbReference type="RefSeq" id="XP_033521093.1">
    <property type="nucleotide sequence ID" value="XM_033673339.1"/>
</dbReference>
<reference evidence="1" key="1">
    <citation type="journal article" date="2020" name="Stud. Mycol.">
        <title>101 Dothideomycetes genomes: a test case for predicting lifestyles and emergence of pathogens.</title>
        <authorList>
            <person name="Haridas S."/>
            <person name="Albert R."/>
            <person name="Binder M."/>
            <person name="Bloem J."/>
            <person name="Labutti K."/>
            <person name="Salamov A."/>
            <person name="Andreopoulos B."/>
            <person name="Baker S."/>
            <person name="Barry K."/>
            <person name="Bills G."/>
            <person name="Bluhm B."/>
            <person name="Cannon C."/>
            <person name="Castanera R."/>
            <person name="Culley D."/>
            <person name="Daum C."/>
            <person name="Ezra D."/>
            <person name="Gonzalez J."/>
            <person name="Henrissat B."/>
            <person name="Kuo A."/>
            <person name="Liang C."/>
            <person name="Lipzen A."/>
            <person name="Lutzoni F."/>
            <person name="Magnuson J."/>
            <person name="Mondo S."/>
            <person name="Nolan M."/>
            <person name="Ohm R."/>
            <person name="Pangilinan J."/>
            <person name="Park H.-J."/>
            <person name="Ramirez L."/>
            <person name="Alfaro M."/>
            <person name="Sun H."/>
            <person name="Tritt A."/>
            <person name="Yoshinaga Y."/>
            <person name="Zwiers L.-H."/>
            <person name="Turgeon B."/>
            <person name="Goodwin S."/>
            <person name="Spatafora J."/>
            <person name="Crous P."/>
            <person name="Grigoriev I."/>
        </authorList>
    </citation>
    <scope>NUCLEOTIDE SEQUENCE</scope>
    <source>
        <strain evidence="1">CBS 119687</strain>
    </source>
</reference>
<accession>A0A6A6A7R9</accession>
<dbReference type="AlphaFoldDB" id="A0A6A6A7R9"/>
<dbReference type="EMBL" id="ML977512">
    <property type="protein sequence ID" value="KAF2126701.1"/>
    <property type="molecule type" value="Genomic_DNA"/>
</dbReference>
<organism evidence="1 2">
    <name type="scientific">Dothidotthia symphoricarpi CBS 119687</name>
    <dbReference type="NCBI Taxonomy" id="1392245"/>
    <lineage>
        <taxon>Eukaryota</taxon>
        <taxon>Fungi</taxon>
        <taxon>Dikarya</taxon>
        <taxon>Ascomycota</taxon>
        <taxon>Pezizomycotina</taxon>
        <taxon>Dothideomycetes</taxon>
        <taxon>Pleosporomycetidae</taxon>
        <taxon>Pleosporales</taxon>
        <taxon>Dothidotthiaceae</taxon>
        <taxon>Dothidotthia</taxon>
    </lineage>
</organism>
<dbReference type="GeneID" id="54413771"/>
<sequence length="569" mass="63898">MVLKDDEFAEYCSLSILMNELDTLLETTNTYWAEAADGGMPIPVAAWLSTTVFHAVARIFTRYSTIAPSYDVLMEKWFKHREIWPWRIRFRDIPALSKEEGPCWDGIALWYYGKLLSDCRTQKEYEKIVPTAGSRQTPQMLIPNPATTSYRDVAEYDNAMDKMQESMRLGLVEKRGIRKLEPAGALQYVCEPLLPVLASALANKNDPVPFHLVFGYEMLLSSFKTHLWRNPRQNCRLAALRLAMEVKSEAEKAADPALFNCKCTAKNCILCTMQWGLADTASRLDAYVREVRFDLYYQAPWTAGCHMVETLVFARYEGLNLCLSSGIVAALLHLYNALVHVSPAMPRVKLLDDFCALFKEQVFLGTLPMDNFSSHFRRAMGGKLSKPGSEDGPSSPSSSRIALPTKAQLTHAIKPGSSLFYDMHNFSFAPTPAIWTRAYLGPGTAATSAKKQRDVLDLVHTAPFNVPLGKLGDAVMSEFTGSQPMMRINYFAIHSFCARVMRALDEALLYGSKVHGVHIVDDLLGGIMRHLGDDGARRVLRFWGPMVCVKRVFGEVDGQRGMEGFLWRV</sequence>
<dbReference type="Proteomes" id="UP000799771">
    <property type="component" value="Unassembled WGS sequence"/>
</dbReference>
<proteinExistence type="predicted"/>
<keyword evidence="2" id="KW-1185">Reference proteome</keyword>
<protein>
    <submittedName>
        <fullName evidence="1">Uncharacterized protein</fullName>
    </submittedName>
</protein>
<dbReference type="OrthoDB" id="4821062at2759"/>